<dbReference type="EMBL" id="OU892277">
    <property type="protein sequence ID" value="CAG9760941.1"/>
    <property type="molecule type" value="Genomic_DNA"/>
</dbReference>
<reference evidence="1" key="1">
    <citation type="submission" date="2022-01" db="EMBL/GenBank/DDBJ databases">
        <authorList>
            <person name="King R."/>
        </authorList>
    </citation>
    <scope>NUCLEOTIDE SEQUENCE</scope>
</reference>
<protein>
    <recommendedName>
        <fullName evidence="3">F-box domain-containing protein</fullName>
    </recommendedName>
</protein>
<sequence>MAENNNSKMVISDTDIPQSSGYDLKTKSSDKTENVLRTYLLEEYKPDACPESLQNLLTCLENHAHEVPGLDTLAGLIFLIMAESGFVPIDYNGPDKSYDFHYNRMMTISKNPRIRWSSDGIACTLKFKLCDLEQFEIKLILISHSDDLIVTCFVKGLKLGNLAYELILDPRTYFVSWRTSLIRNLMLQNLDVLSFKIKDGIAFPIKCAILQQNGVPLPCLANLPLEILWLISRKLSGRDLSKFSKVINNWFK</sequence>
<evidence type="ECO:0000313" key="1">
    <source>
        <dbReference type="EMBL" id="CAG9760941.1"/>
    </source>
</evidence>
<proteinExistence type="predicted"/>
<evidence type="ECO:0000313" key="2">
    <source>
        <dbReference type="Proteomes" id="UP001152799"/>
    </source>
</evidence>
<dbReference type="Proteomes" id="UP001152799">
    <property type="component" value="Chromosome 1"/>
</dbReference>
<name>A0A9N9QE91_9CUCU</name>
<keyword evidence="2" id="KW-1185">Reference proteome</keyword>
<dbReference type="AlphaFoldDB" id="A0A9N9QE91"/>
<gene>
    <name evidence="1" type="ORF">CEUTPL_LOCUS1656</name>
</gene>
<organism evidence="1 2">
    <name type="scientific">Ceutorhynchus assimilis</name>
    <name type="common">cabbage seed weevil</name>
    <dbReference type="NCBI Taxonomy" id="467358"/>
    <lineage>
        <taxon>Eukaryota</taxon>
        <taxon>Metazoa</taxon>
        <taxon>Ecdysozoa</taxon>
        <taxon>Arthropoda</taxon>
        <taxon>Hexapoda</taxon>
        <taxon>Insecta</taxon>
        <taxon>Pterygota</taxon>
        <taxon>Neoptera</taxon>
        <taxon>Endopterygota</taxon>
        <taxon>Coleoptera</taxon>
        <taxon>Polyphaga</taxon>
        <taxon>Cucujiformia</taxon>
        <taxon>Curculionidae</taxon>
        <taxon>Ceutorhynchinae</taxon>
        <taxon>Ceutorhynchus</taxon>
    </lineage>
</organism>
<evidence type="ECO:0008006" key="3">
    <source>
        <dbReference type="Google" id="ProtNLM"/>
    </source>
</evidence>
<dbReference type="Gene3D" id="3.40.1000.30">
    <property type="match status" value="1"/>
</dbReference>
<dbReference type="OrthoDB" id="101791at2759"/>
<accession>A0A9N9QE91</accession>